<dbReference type="Proteomes" id="UP001595075">
    <property type="component" value="Unassembled WGS sequence"/>
</dbReference>
<sequence>MGCPALWGGGSVTSVYSEYILVPPKHITIIRVPVHYRHTGTQYRKGYLLGLAYDTGDDLYIDLYLRVGTQICGKLKINAVTQTYLRMKQLQ</sequence>
<comment type="caution">
    <text evidence="1">The sequence shown here is derived from an EMBL/GenBank/DDBJ whole genome shotgun (WGS) entry which is preliminary data.</text>
</comment>
<organism evidence="1 2">
    <name type="scientific">Oculimacula yallundae</name>
    <dbReference type="NCBI Taxonomy" id="86028"/>
    <lineage>
        <taxon>Eukaryota</taxon>
        <taxon>Fungi</taxon>
        <taxon>Dikarya</taxon>
        <taxon>Ascomycota</taxon>
        <taxon>Pezizomycotina</taxon>
        <taxon>Leotiomycetes</taxon>
        <taxon>Helotiales</taxon>
        <taxon>Ploettnerulaceae</taxon>
        <taxon>Oculimacula</taxon>
    </lineage>
</organism>
<name>A0ABR4BSQ5_9HELO</name>
<gene>
    <name evidence="1" type="ORF">VTL71DRAFT_9901</name>
</gene>
<protein>
    <submittedName>
        <fullName evidence="1">Uncharacterized protein</fullName>
    </submittedName>
</protein>
<accession>A0ABR4BSQ5</accession>
<evidence type="ECO:0000313" key="1">
    <source>
        <dbReference type="EMBL" id="KAL2060079.1"/>
    </source>
</evidence>
<dbReference type="EMBL" id="JAZHXI010000024">
    <property type="protein sequence ID" value="KAL2060079.1"/>
    <property type="molecule type" value="Genomic_DNA"/>
</dbReference>
<reference evidence="1 2" key="1">
    <citation type="journal article" date="2024" name="Commun. Biol.">
        <title>Comparative genomic analysis of thermophilic fungi reveals convergent evolutionary adaptations and gene losses.</title>
        <authorList>
            <person name="Steindorff A.S."/>
            <person name="Aguilar-Pontes M.V."/>
            <person name="Robinson A.J."/>
            <person name="Andreopoulos B."/>
            <person name="LaButti K."/>
            <person name="Kuo A."/>
            <person name="Mondo S."/>
            <person name="Riley R."/>
            <person name="Otillar R."/>
            <person name="Haridas S."/>
            <person name="Lipzen A."/>
            <person name="Grimwood J."/>
            <person name="Schmutz J."/>
            <person name="Clum A."/>
            <person name="Reid I.D."/>
            <person name="Moisan M.C."/>
            <person name="Butler G."/>
            <person name="Nguyen T.T.M."/>
            <person name="Dewar K."/>
            <person name="Conant G."/>
            <person name="Drula E."/>
            <person name="Henrissat B."/>
            <person name="Hansel C."/>
            <person name="Singer S."/>
            <person name="Hutchinson M.I."/>
            <person name="de Vries R.P."/>
            <person name="Natvig D.O."/>
            <person name="Powell A.J."/>
            <person name="Tsang A."/>
            <person name="Grigoriev I.V."/>
        </authorList>
    </citation>
    <scope>NUCLEOTIDE SEQUENCE [LARGE SCALE GENOMIC DNA]</scope>
    <source>
        <strain evidence="1 2">CBS 494.80</strain>
    </source>
</reference>
<proteinExistence type="predicted"/>
<keyword evidence="2" id="KW-1185">Reference proteome</keyword>
<evidence type="ECO:0000313" key="2">
    <source>
        <dbReference type="Proteomes" id="UP001595075"/>
    </source>
</evidence>